<dbReference type="AlphaFoldDB" id="A0A246WT53"/>
<dbReference type="EMBL" id="NJGU01000006">
    <property type="protein sequence ID" value="OWY28837.1"/>
    <property type="molecule type" value="Genomic_DNA"/>
</dbReference>
<dbReference type="Proteomes" id="UP000197596">
    <property type="component" value="Unassembled WGS sequence"/>
</dbReference>
<reference evidence="3 4" key="1">
    <citation type="submission" date="2017-06" db="EMBL/GenBank/DDBJ databases">
        <title>Herbaspirillum phytohormonus sp. nov., isolated from the root nodule of Robinia pseudoacacia in lead-zinc mine.</title>
        <authorList>
            <person name="Fan M."/>
            <person name="Lin Y."/>
        </authorList>
    </citation>
    <scope>NUCLEOTIDE SEQUENCE [LARGE SCALE GENOMIC DNA]</scope>
    <source>
        <strain evidence="3 4">HZ10</strain>
    </source>
</reference>
<feature type="domain" description="GTPase-associated system helical" evidence="2">
    <location>
        <begin position="1"/>
        <end position="169"/>
    </location>
</feature>
<evidence type="ECO:0000259" key="2">
    <source>
        <dbReference type="Pfam" id="PF19994"/>
    </source>
</evidence>
<feature type="domain" description="GTPase-associated system helical" evidence="2">
    <location>
        <begin position="172"/>
        <end position="332"/>
    </location>
</feature>
<sequence>MSNIAEYALIFQTTTSDEWVEKRISAIADIKRWLEAMSRTDVITCASAIATSIGANQALPPVYGIAVENIIREHAKSFVRSENSGELEITVLVSAAAEDLIEEALSDNGWKTVDALAAALWSALGAQQSLSVPKLEKLRQNLMSASRSRVLETGERSRTRRPIPPIGSVNINQDSSAGSRVNQAFSRAVEPMVNAMQENAALDREELDFLWWLMSDRSEILDEPMASLNNTVRAVTAGLESAAKLRKLPAEAHRNIVLRNVEEGEPLSIVELLEVAGEHRQKWSKSLGTILDGAPAVFPLFAAIVGEEDKGILSAVKLSPYEWGQRALLEGAIHHIHAHTNGGL</sequence>
<organism evidence="3 4">
    <name type="scientific">Herbaspirillum robiniae</name>
    <dbReference type="NCBI Taxonomy" id="2014887"/>
    <lineage>
        <taxon>Bacteria</taxon>
        <taxon>Pseudomonadati</taxon>
        <taxon>Pseudomonadota</taxon>
        <taxon>Betaproteobacteria</taxon>
        <taxon>Burkholderiales</taxon>
        <taxon>Oxalobacteraceae</taxon>
        <taxon>Herbaspirillum</taxon>
    </lineage>
</organism>
<evidence type="ECO:0000313" key="4">
    <source>
        <dbReference type="Proteomes" id="UP000197596"/>
    </source>
</evidence>
<dbReference type="RefSeq" id="WP_088751316.1">
    <property type="nucleotide sequence ID" value="NZ_NJGU01000006.1"/>
</dbReference>
<accession>A0A246WT53</accession>
<proteinExistence type="predicted"/>
<gene>
    <name evidence="3" type="ORF">CEJ42_12760</name>
</gene>
<name>A0A246WT53_9BURK</name>
<dbReference type="Pfam" id="PF19994">
    <property type="entry name" value="GASH"/>
    <property type="match status" value="2"/>
</dbReference>
<dbReference type="InterPro" id="IPR045523">
    <property type="entry name" value="GASH"/>
</dbReference>
<feature type="region of interest" description="Disordered" evidence="1">
    <location>
        <begin position="149"/>
        <end position="177"/>
    </location>
</feature>
<protein>
    <recommendedName>
        <fullName evidence="2">GTPase-associated system helical domain-containing protein</fullName>
    </recommendedName>
</protein>
<comment type="caution">
    <text evidence="3">The sequence shown here is derived from an EMBL/GenBank/DDBJ whole genome shotgun (WGS) entry which is preliminary data.</text>
</comment>
<evidence type="ECO:0000256" key="1">
    <source>
        <dbReference type="SAM" id="MobiDB-lite"/>
    </source>
</evidence>
<evidence type="ECO:0000313" key="3">
    <source>
        <dbReference type="EMBL" id="OWY28837.1"/>
    </source>
</evidence>